<organism evidence="2 3">
    <name type="scientific">Roseateles terrae</name>
    <dbReference type="NCBI Taxonomy" id="431060"/>
    <lineage>
        <taxon>Bacteria</taxon>
        <taxon>Pseudomonadati</taxon>
        <taxon>Pseudomonadota</taxon>
        <taxon>Betaproteobacteria</taxon>
        <taxon>Burkholderiales</taxon>
        <taxon>Sphaerotilaceae</taxon>
        <taxon>Roseateles</taxon>
    </lineage>
</organism>
<evidence type="ECO:0000313" key="2">
    <source>
        <dbReference type="EMBL" id="MBB3195453.1"/>
    </source>
</evidence>
<sequence length="193" mass="20132">MYKQMIRVSMKCGALAAGVMAASVGLIGAAQAQSVSVKPGLWASSTAGTVNGHKLPSIFDIKGALTPQQKSSLAAGMQQLGLPVGSPNLSCQESETFTLPKPQQTEQCTFTAVPTDATSGTIKMSCAGDVKGSGEGRYKVTGKTMATMDWRMEGTAQGGAPLKVEQTTVYKWVQADCSQPPKGMDPALVEMLK</sequence>
<dbReference type="Proteomes" id="UP000574369">
    <property type="component" value="Unassembled WGS sequence"/>
</dbReference>
<evidence type="ECO:0000256" key="1">
    <source>
        <dbReference type="SAM" id="SignalP"/>
    </source>
</evidence>
<protein>
    <recommendedName>
        <fullName evidence="4">DUF3617 domain-containing protein</fullName>
    </recommendedName>
</protein>
<keyword evidence="1" id="KW-0732">Signal</keyword>
<comment type="caution">
    <text evidence="2">The sequence shown here is derived from an EMBL/GenBank/DDBJ whole genome shotgun (WGS) entry which is preliminary data.</text>
</comment>
<proteinExistence type="predicted"/>
<dbReference type="InterPro" id="IPR022061">
    <property type="entry name" value="DUF3617"/>
</dbReference>
<accession>A0ABR6GTL8</accession>
<dbReference type="RefSeq" id="WP_088451600.1">
    <property type="nucleotide sequence ID" value="NZ_JACHXO010000005.1"/>
</dbReference>
<evidence type="ECO:0008006" key="4">
    <source>
        <dbReference type="Google" id="ProtNLM"/>
    </source>
</evidence>
<evidence type="ECO:0000313" key="3">
    <source>
        <dbReference type="Proteomes" id="UP000574369"/>
    </source>
</evidence>
<gene>
    <name evidence="2" type="ORF">FHS28_002859</name>
</gene>
<feature type="signal peptide" evidence="1">
    <location>
        <begin position="1"/>
        <end position="32"/>
    </location>
</feature>
<keyword evidence="3" id="KW-1185">Reference proteome</keyword>
<feature type="chain" id="PRO_5046461435" description="DUF3617 domain-containing protein" evidence="1">
    <location>
        <begin position="33"/>
        <end position="193"/>
    </location>
</feature>
<dbReference type="EMBL" id="JACHXO010000005">
    <property type="protein sequence ID" value="MBB3195453.1"/>
    <property type="molecule type" value="Genomic_DNA"/>
</dbReference>
<dbReference type="Pfam" id="PF12276">
    <property type="entry name" value="DUF3617"/>
    <property type="match status" value="1"/>
</dbReference>
<reference evidence="2 3" key="1">
    <citation type="submission" date="2020-08" db="EMBL/GenBank/DDBJ databases">
        <title>Genomic Encyclopedia of Type Strains, Phase III (KMG-III): the genomes of soil and plant-associated and newly described type strains.</title>
        <authorList>
            <person name="Whitman W."/>
        </authorList>
    </citation>
    <scope>NUCLEOTIDE SEQUENCE [LARGE SCALE GENOMIC DNA]</scope>
    <source>
        <strain evidence="2 3">CECT 7247</strain>
    </source>
</reference>
<name>A0ABR6GTL8_9BURK</name>